<gene>
    <name evidence="8" type="ORF">DPX16_3196</name>
</gene>
<name>A0A3N0YYY7_ANAGA</name>
<proteinExistence type="inferred from homology"/>
<evidence type="ECO:0000256" key="5">
    <source>
        <dbReference type="ARBA" id="ARBA00022737"/>
    </source>
</evidence>
<comment type="subcellular location">
    <subcellularLocation>
        <location evidence="1">Membrane</location>
        <topology evidence="1">Multi-pass membrane protein</topology>
    </subcellularLocation>
</comment>
<dbReference type="Gene3D" id="1.50.40.10">
    <property type="entry name" value="Mitochondrial carrier domain"/>
    <property type="match status" value="1"/>
</dbReference>
<dbReference type="SUPFAM" id="SSF103506">
    <property type="entry name" value="Mitochondrial carrier"/>
    <property type="match status" value="1"/>
</dbReference>
<accession>A0A3N0YYY7</accession>
<keyword evidence="5" id="KW-0677">Repeat</keyword>
<evidence type="ECO:0000256" key="1">
    <source>
        <dbReference type="ARBA" id="ARBA00004141"/>
    </source>
</evidence>
<dbReference type="GO" id="GO:0016020">
    <property type="term" value="C:membrane"/>
    <property type="evidence" value="ECO:0007669"/>
    <property type="project" value="UniProtKB-SubCell"/>
</dbReference>
<keyword evidence="4" id="KW-0812">Transmembrane</keyword>
<dbReference type="AlphaFoldDB" id="A0A3N0YYY7"/>
<evidence type="ECO:0000256" key="3">
    <source>
        <dbReference type="ARBA" id="ARBA00022448"/>
    </source>
</evidence>
<evidence type="ECO:0000256" key="4">
    <source>
        <dbReference type="ARBA" id="ARBA00022692"/>
    </source>
</evidence>
<dbReference type="Proteomes" id="UP000281406">
    <property type="component" value="Unassembled WGS sequence"/>
</dbReference>
<reference evidence="8 9" key="1">
    <citation type="submission" date="2018-10" db="EMBL/GenBank/DDBJ databases">
        <title>Genome assembly for a Yunnan-Guizhou Plateau 3E fish, Anabarilius grahami (Regan), and its evolutionary and genetic applications.</title>
        <authorList>
            <person name="Jiang W."/>
        </authorList>
    </citation>
    <scope>NUCLEOTIDE SEQUENCE [LARGE SCALE GENOMIC DNA]</scope>
    <source>
        <strain evidence="8">AG-KIZ</strain>
        <tissue evidence="8">Muscle</tissue>
    </source>
</reference>
<evidence type="ECO:0000256" key="2">
    <source>
        <dbReference type="ARBA" id="ARBA00006375"/>
    </source>
</evidence>
<evidence type="ECO:0000313" key="8">
    <source>
        <dbReference type="EMBL" id="ROL51507.1"/>
    </source>
</evidence>
<dbReference type="InterPro" id="IPR023395">
    <property type="entry name" value="MCP_dom_sf"/>
</dbReference>
<feature type="compositionally biased region" description="Basic and acidic residues" evidence="7">
    <location>
        <begin position="32"/>
        <end position="48"/>
    </location>
</feature>
<feature type="region of interest" description="Disordered" evidence="7">
    <location>
        <begin position="1"/>
        <end position="51"/>
    </location>
</feature>
<evidence type="ECO:0000256" key="7">
    <source>
        <dbReference type="SAM" id="MobiDB-lite"/>
    </source>
</evidence>
<protein>
    <submittedName>
        <fullName evidence="8">Mitochondrial coenzyme A transporter SLC25A42</fullName>
    </submittedName>
</protein>
<organism evidence="8 9">
    <name type="scientific">Anabarilius grahami</name>
    <name type="common">Kanglang fish</name>
    <name type="synonym">Barilius grahami</name>
    <dbReference type="NCBI Taxonomy" id="495550"/>
    <lineage>
        <taxon>Eukaryota</taxon>
        <taxon>Metazoa</taxon>
        <taxon>Chordata</taxon>
        <taxon>Craniata</taxon>
        <taxon>Vertebrata</taxon>
        <taxon>Euteleostomi</taxon>
        <taxon>Actinopterygii</taxon>
        <taxon>Neopterygii</taxon>
        <taxon>Teleostei</taxon>
        <taxon>Ostariophysi</taxon>
        <taxon>Cypriniformes</taxon>
        <taxon>Xenocyprididae</taxon>
        <taxon>Xenocypridinae</taxon>
        <taxon>Xenocypridinae incertae sedis</taxon>
        <taxon>Anabarilius</taxon>
    </lineage>
</organism>
<sequence>MDQVGMGNAVQERKGALTQGEVLPRPASSQSEVRKLTSEPAHSREHPGFKQGRSVLNSLLSGAFAGAVAKTSVAPLDRTKIIFQGKKNSY</sequence>
<dbReference type="InterPro" id="IPR002067">
    <property type="entry name" value="MCP"/>
</dbReference>
<keyword evidence="3" id="KW-0813">Transport</keyword>
<dbReference type="EMBL" id="RJVU01018580">
    <property type="protein sequence ID" value="ROL51507.1"/>
    <property type="molecule type" value="Genomic_DNA"/>
</dbReference>
<dbReference type="GO" id="GO:0055085">
    <property type="term" value="P:transmembrane transport"/>
    <property type="evidence" value="ECO:0007669"/>
    <property type="project" value="InterPro"/>
</dbReference>
<evidence type="ECO:0000256" key="6">
    <source>
        <dbReference type="ARBA" id="ARBA00023136"/>
    </source>
</evidence>
<keyword evidence="6" id="KW-0472">Membrane</keyword>
<comment type="caution">
    <text evidence="8">The sequence shown here is derived from an EMBL/GenBank/DDBJ whole genome shotgun (WGS) entry which is preliminary data.</text>
</comment>
<keyword evidence="9" id="KW-1185">Reference proteome</keyword>
<dbReference type="InterPro" id="IPR018108">
    <property type="entry name" value="MCP_transmembrane"/>
</dbReference>
<dbReference type="Pfam" id="PF00153">
    <property type="entry name" value="Mito_carr"/>
    <property type="match status" value="1"/>
</dbReference>
<comment type="similarity">
    <text evidence="2">Belongs to the mitochondrial carrier (TC 2.A.29) family.</text>
</comment>
<dbReference type="PRINTS" id="PR00926">
    <property type="entry name" value="MITOCARRIER"/>
</dbReference>
<evidence type="ECO:0000313" key="9">
    <source>
        <dbReference type="Proteomes" id="UP000281406"/>
    </source>
</evidence>
<dbReference type="OrthoDB" id="270584at2759"/>